<organism evidence="1 2">
    <name type="scientific">Sporolactobacillus mangiferae</name>
    <dbReference type="NCBI Taxonomy" id="2940498"/>
    <lineage>
        <taxon>Bacteria</taxon>
        <taxon>Bacillati</taxon>
        <taxon>Bacillota</taxon>
        <taxon>Bacilli</taxon>
        <taxon>Bacillales</taxon>
        <taxon>Sporolactobacillaceae</taxon>
        <taxon>Sporolactobacillus</taxon>
    </lineage>
</organism>
<keyword evidence="2" id="KW-1185">Reference proteome</keyword>
<dbReference type="EMBL" id="JAMAST010000014">
    <property type="protein sequence ID" value="MCL1632431.1"/>
    <property type="molecule type" value="Genomic_DNA"/>
</dbReference>
<name>A0ABT0MC30_9BACL</name>
<protein>
    <submittedName>
        <fullName evidence="1">Uncharacterized protein</fullName>
    </submittedName>
</protein>
<evidence type="ECO:0000313" key="2">
    <source>
        <dbReference type="Proteomes" id="UP001203004"/>
    </source>
</evidence>
<dbReference type="RefSeq" id="WP_249102144.1">
    <property type="nucleotide sequence ID" value="NZ_JAMAST010000014.1"/>
</dbReference>
<accession>A0ABT0MC30</accession>
<dbReference type="Proteomes" id="UP001203004">
    <property type="component" value="Unassembled WGS sequence"/>
</dbReference>
<gene>
    <name evidence="1" type="ORF">M3N64_10925</name>
</gene>
<sequence>MQMGSCNNFLKDKIYLKKERQKILQLYQKAEIVNLRDEFLKTEDPHQLFDLYKRLPHEQLDKEIAQHFNDAVKKQALELYGERDPNVIYENTELFRRSLGEKRMSQKSFF</sequence>
<proteinExistence type="predicted"/>
<comment type="caution">
    <text evidence="1">The sequence shown here is derived from an EMBL/GenBank/DDBJ whole genome shotgun (WGS) entry which is preliminary data.</text>
</comment>
<evidence type="ECO:0000313" key="1">
    <source>
        <dbReference type="EMBL" id="MCL1632431.1"/>
    </source>
</evidence>
<reference evidence="1 2" key="1">
    <citation type="submission" date="2022-05" db="EMBL/GenBank/DDBJ databases">
        <title>Sporolactobacillus sp nov CPB3-1, isolated from tree bark (Mangifera indica L.).</title>
        <authorList>
            <person name="Phuengjayaem S."/>
            <person name="Tanasupawat S."/>
        </authorList>
    </citation>
    <scope>NUCLEOTIDE SEQUENCE [LARGE SCALE GENOMIC DNA]</scope>
    <source>
        <strain evidence="1 2">CPB3-1</strain>
    </source>
</reference>